<keyword evidence="9" id="KW-1185">Reference proteome</keyword>
<gene>
    <name evidence="8" type="ORF">KHA93_12715</name>
</gene>
<evidence type="ECO:0000256" key="4">
    <source>
        <dbReference type="ARBA" id="ARBA00023139"/>
    </source>
</evidence>
<evidence type="ECO:0000313" key="9">
    <source>
        <dbReference type="Proteomes" id="UP000682713"/>
    </source>
</evidence>
<proteinExistence type="predicted"/>
<dbReference type="Pfam" id="PF01547">
    <property type="entry name" value="SBP_bac_1"/>
    <property type="match status" value="1"/>
</dbReference>
<dbReference type="InterPro" id="IPR050490">
    <property type="entry name" value="Bact_solute-bd_prot1"/>
</dbReference>
<evidence type="ECO:0000313" key="8">
    <source>
        <dbReference type="EMBL" id="MBS4200493.1"/>
    </source>
</evidence>
<feature type="region of interest" description="Disordered" evidence="6">
    <location>
        <begin position="28"/>
        <end position="56"/>
    </location>
</feature>
<evidence type="ECO:0000256" key="1">
    <source>
        <dbReference type="ARBA" id="ARBA00022475"/>
    </source>
</evidence>
<keyword evidence="3" id="KW-0472">Membrane</keyword>
<keyword evidence="5" id="KW-0449">Lipoprotein</keyword>
<dbReference type="EMBL" id="JAGYPJ010000001">
    <property type="protein sequence ID" value="MBS4200493.1"/>
    <property type="molecule type" value="Genomic_DNA"/>
</dbReference>
<organism evidence="8 9">
    <name type="scientific">Lederbergia citrisecunda</name>
    <dbReference type="NCBI Taxonomy" id="2833583"/>
    <lineage>
        <taxon>Bacteria</taxon>
        <taxon>Bacillati</taxon>
        <taxon>Bacillota</taxon>
        <taxon>Bacilli</taxon>
        <taxon>Bacillales</taxon>
        <taxon>Bacillaceae</taxon>
        <taxon>Lederbergia</taxon>
    </lineage>
</organism>
<dbReference type="Proteomes" id="UP000682713">
    <property type="component" value="Unassembled WGS sequence"/>
</dbReference>
<dbReference type="PANTHER" id="PTHR43649:SF33">
    <property type="entry name" value="POLYGALACTURONAN_RHAMNOGALACTURONAN-BINDING PROTEIN YTCQ"/>
    <property type="match status" value="1"/>
</dbReference>
<dbReference type="SUPFAM" id="SSF53850">
    <property type="entry name" value="Periplasmic binding protein-like II"/>
    <property type="match status" value="1"/>
</dbReference>
<dbReference type="PANTHER" id="PTHR43649">
    <property type="entry name" value="ARABINOSE-BINDING PROTEIN-RELATED"/>
    <property type="match status" value="1"/>
</dbReference>
<protein>
    <submittedName>
        <fullName evidence="8">Extracellular solute-binding protein</fullName>
    </submittedName>
</protein>
<keyword evidence="2 7" id="KW-0732">Signal</keyword>
<accession>A0A942YKK3</accession>
<dbReference type="AlphaFoldDB" id="A0A942YKK3"/>
<evidence type="ECO:0000256" key="5">
    <source>
        <dbReference type="ARBA" id="ARBA00023288"/>
    </source>
</evidence>
<feature type="signal peptide" evidence="7">
    <location>
        <begin position="1"/>
        <end position="28"/>
    </location>
</feature>
<comment type="caution">
    <text evidence="8">The sequence shown here is derived from an EMBL/GenBank/DDBJ whole genome shotgun (WGS) entry which is preliminary data.</text>
</comment>
<name>A0A942YKK3_9BACI</name>
<evidence type="ECO:0000256" key="7">
    <source>
        <dbReference type="SAM" id="SignalP"/>
    </source>
</evidence>
<evidence type="ECO:0000256" key="2">
    <source>
        <dbReference type="ARBA" id="ARBA00022729"/>
    </source>
</evidence>
<evidence type="ECO:0000256" key="3">
    <source>
        <dbReference type="ARBA" id="ARBA00023136"/>
    </source>
</evidence>
<evidence type="ECO:0000256" key="6">
    <source>
        <dbReference type="SAM" id="MobiDB-lite"/>
    </source>
</evidence>
<feature type="chain" id="PRO_5039193271" evidence="7">
    <location>
        <begin position="29"/>
        <end position="465"/>
    </location>
</feature>
<dbReference type="PROSITE" id="PS51257">
    <property type="entry name" value="PROKAR_LIPOPROTEIN"/>
    <property type="match status" value="1"/>
</dbReference>
<keyword evidence="1" id="KW-1003">Cell membrane</keyword>
<dbReference type="InterPro" id="IPR006059">
    <property type="entry name" value="SBP"/>
</dbReference>
<dbReference type="RefSeq" id="WP_213111066.1">
    <property type="nucleotide sequence ID" value="NZ_JAGYPJ010000001.1"/>
</dbReference>
<dbReference type="Gene3D" id="3.40.190.10">
    <property type="entry name" value="Periplasmic binding protein-like II"/>
    <property type="match status" value="1"/>
</dbReference>
<feature type="compositionally biased region" description="Low complexity" evidence="6">
    <location>
        <begin position="33"/>
        <end position="45"/>
    </location>
</feature>
<reference evidence="8 9" key="1">
    <citation type="submission" date="2021-05" db="EMBL/GenBank/DDBJ databases">
        <title>Novel Bacillus species.</title>
        <authorList>
            <person name="Liu G."/>
        </authorList>
    </citation>
    <scope>NUCLEOTIDE SEQUENCE [LARGE SCALE GENOMIC DNA]</scope>
    <source>
        <strain evidence="8 9">FJAT-49732</strain>
    </source>
</reference>
<keyword evidence="4" id="KW-0564">Palmitate</keyword>
<sequence length="465" mass="52354">MRKSVSVFIFLLVLMLTLAGCKSGSNLASNPSDDNTNNNGNNDNGQEVAEEEEEEDMKLVYDSSLEGSVTFWTFTPDIYVDIVKGFNKEYPNVKVEVVGLDFGDMHDKLQTTLAAGSGAPDVAQVEQGQFARYVVGDLLEDLLQPPYDAGRYQNLTSEYNWERWKSVDGIKLLGMPWDVTPGVFYYRQDLYEQMGLPSEPDELGEFIKDKDNVLAAARTFAANGIYMFEWRDSPAVQYGDAIGYYDSDYKWLRNDEKMAELLDFVKEGNQLGWAPQMSVLFSDEGKQLVNQGKVASFPVGSWGARELKNVFPEQSGKWRATTMPLGLNVGLGGSTFVIPSQSENKEAAWAFVEWMNTAEESWKVFVEYSVEPGWKHITALPWYQEHSNEYLGGQNDYALYDKIADQIPVRRLTPLDGQAWPIYIDRVAKALDENIDSKTTLQQIEEAAEKELGPEVEKLKADLGN</sequence>